<gene>
    <name evidence="4" type="ORF">ACHAXA_005039</name>
</gene>
<accession>A0ABD3SSV9</accession>
<protein>
    <recommendedName>
        <fullName evidence="3">EF-hand domain-containing protein</fullName>
    </recommendedName>
</protein>
<dbReference type="InterPro" id="IPR002048">
    <property type="entry name" value="EF_hand_dom"/>
</dbReference>
<feature type="signal peptide" evidence="2">
    <location>
        <begin position="1"/>
        <end position="25"/>
    </location>
</feature>
<reference evidence="4 5" key="1">
    <citation type="submission" date="2024-10" db="EMBL/GenBank/DDBJ databases">
        <title>Updated reference genomes for cyclostephanoid diatoms.</title>
        <authorList>
            <person name="Roberts W.R."/>
            <person name="Alverson A.J."/>
        </authorList>
    </citation>
    <scope>NUCLEOTIDE SEQUENCE [LARGE SCALE GENOMIC DNA]</scope>
    <source>
        <strain evidence="4 5">AJA228-03</strain>
    </source>
</reference>
<dbReference type="Gene3D" id="1.10.238.10">
    <property type="entry name" value="EF-hand"/>
    <property type="match status" value="1"/>
</dbReference>
<feature type="domain" description="EF-hand" evidence="3">
    <location>
        <begin position="89"/>
        <end position="124"/>
    </location>
</feature>
<dbReference type="EMBL" id="JALLPB020000005">
    <property type="protein sequence ID" value="KAL3827293.1"/>
    <property type="molecule type" value="Genomic_DNA"/>
</dbReference>
<dbReference type="InterPro" id="IPR011992">
    <property type="entry name" value="EF-hand-dom_pair"/>
</dbReference>
<dbReference type="SUPFAM" id="SSF47473">
    <property type="entry name" value="EF-hand"/>
    <property type="match status" value="1"/>
</dbReference>
<sequence>MKLSMKHFVLFLAVVLAAQSSLAAGQVVATNDIELNGEVKTETLEGDATGVIPPVCGKDDETCKAQVEEKPIASAEGEEMVIEDPKCPSRPHVVRCAAKFLDANQNGALEREELESAMKNVSWIVRGLLKVIGSTDTIMKKCDADGDGKITIEHDMEATKETCLATCFKRKAFKQLFFPECTE</sequence>
<dbReference type="InterPro" id="IPR018247">
    <property type="entry name" value="EF_Hand_1_Ca_BS"/>
</dbReference>
<evidence type="ECO:0000313" key="5">
    <source>
        <dbReference type="Proteomes" id="UP001530377"/>
    </source>
</evidence>
<dbReference type="CDD" id="cd00051">
    <property type="entry name" value="EFh"/>
    <property type="match status" value="1"/>
</dbReference>
<keyword evidence="1" id="KW-0106">Calcium</keyword>
<evidence type="ECO:0000256" key="1">
    <source>
        <dbReference type="ARBA" id="ARBA00022837"/>
    </source>
</evidence>
<dbReference type="AlphaFoldDB" id="A0ABD3SSV9"/>
<evidence type="ECO:0000256" key="2">
    <source>
        <dbReference type="SAM" id="SignalP"/>
    </source>
</evidence>
<evidence type="ECO:0000259" key="3">
    <source>
        <dbReference type="PROSITE" id="PS50222"/>
    </source>
</evidence>
<comment type="caution">
    <text evidence="4">The sequence shown here is derived from an EMBL/GenBank/DDBJ whole genome shotgun (WGS) entry which is preliminary data.</text>
</comment>
<organism evidence="4 5">
    <name type="scientific">Cyclostephanos tholiformis</name>
    <dbReference type="NCBI Taxonomy" id="382380"/>
    <lineage>
        <taxon>Eukaryota</taxon>
        <taxon>Sar</taxon>
        <taxon>Stramenopiles</taxon>
        <taxon>Ochrophyta</taxon>
        <taxon>Bacillariophyta</taxon>
        <taxon>Coscinodiscophyceae</taxon>
        <taxon>Thalassiosirophycidae</taxon>
        <taxon>Stephanodiscales</taxon>
        <taxon>Stephanodiscaceae</taxon>
        <taxon>Cyclostephanos</taxon>
    </lineage>
</organism>
<evidence type="ECO:0000313" key="4">
    <source>
        <dbReference type="EMBL" id="KAL3827293.1"/>
    </source>
</evidence>
<proteinExistence type="predicted"/>
<feature type="chain" id="PRO_5044893907" description="EF-hand domain-containing protein" evidence="2">
    <location>
        <begin position="26"/>
        <end position="183"/>
    </location>
</feature>
<dbReference type="PROSITE" id="PS00018">
    <property type="entry name" value="EF_HAND_1"/>
    <property type="match status" value="1"/>
</dbReference>
<name>A0ABD3SSV9_9STRA</name>
<keyword evidence="2" id="KW-0732">Signal</keyword>
<keyword evidence="5" id="KW-1185">Reference proteome</keyword>
<dbReference type="Proteomes" id="UP001530377">
    <property type="component" value="Unassembled WGS sequence"/>
</dbReference>
<dbReference type="PROSITE" id="PS50222">
    <property type="entry name" value="EF_HAND_2"/>
    <property type="match status" value="1"/>
</dbReference>